<sequence length="276" mass="29735">MRSSDGPAHEVRRLYRDRAAEAGGRWHALITHRGTPVVDDDADAVLRGYSVQKLAVAVAVLDAVDRGRFGLDHLVDVPAGIVLPGSGIYALQTVWGDRVTVANVLTAMLLVSDNTAVRLCGRLVPAREINEILAAKGFARTRVEPVEDPHRFFLGVTTPRETHDLLTRLAGGTLLSPAGSAFMLGVLRGLSGYHDGVRREMSSEQRSRVASKYGADWEDGFASRHEAGVVFDRSGRPALVFSLFADRLGDVLNYGGTHPAVRAHAALGPALMRLAD</sequence>
<dbReference type="Gene3D" id="3.40.710.10">
    <property type="entry name" value="DD-peptidase/beta-lactamase superfamily"/>
    <property type="match status" value="1"/>
</dbReference>
<dbReference type="GO" id="GO:0046677">
    <property type="term" value="P:response to antibiotic"/>
    <property type="evidence" value="ECO:0007669"/>
    <property type="project" value="InterPro"/>
</dbReference>
<dbReference type="InterPro" id="IPR000871">
    <property type="entry name" value="Beta-lactam_class-A"/>
</dbReference>
<dbReference type="PANTHER" id="PTHR35333:SF5">
    <property type="entry name" value="CONSERVED LIPOPROTEIN LPQF-RELATED"/>
    <property type="match status" value="1"/>
</dbReference>
<proteinExistence type="predicted"/>
<dbReference type="Pfam" id="PF13354">
    <property type="entry name" value="Beta-lactamase2"/>
    <property type="match status" value="1"/>
</dbReference>
<name>A0AAE4C9A2_9ACTN</name>
<dbReference type="EC" id="3.5.2.6" evidence="2"/>
<gene>
    <name evidence="2" type="ORF">J2S41_001382</name>
</gene>
<organism evidence="2 3">
    <name type="scientific">Catenuloplanes atrovinosus</name>
    <dbReference type="NCBI Taxonomy" id="137266"/>
    <lineage>
        <taxon>Bacteria</taxon>
        <taxon>Bacillati</taxon>
        <taxon>Actinomycetota</taxon>
        <taxon>Actinomycetes</taxon>
        <taxon>Micromonosporales</taxon>
        <taxon>Micromonosporaceae</taxon>
        <taxon>Catenuloplanes</taxon>
    </lineage>
</organism>
<dbReference type="Proteomes" id="UP001183643">
    <property type="component" value="Unassembled WGS sequence"/>
</dbReference>
<evidence type="ECO:0000259" key="1">
    <source>
        <dbReference type="Pfam" id="PF13354"/>
    </source>
</evidence>
<accession>A0AAE4C9A2</accession>
<dbReference type="InterPro" id="IPR045155">
    <property type="entry name" value="Beta-lactam_cat"/>
</dbReference>
<dbReference type="GO" id="GO:0008800">
    <property type="term" value="F:beta-lactamase activity"/>
    <property type="evidence" value="ECO:0007669"/>
    <property type="project" value="UniProtKB-EC"/>
</dbReference>
<dbReference type="GO" id="GO:0030655">
    <property type="term" value="P:beta-lactam antibiotic catabolic process"/>
    <property type="evidence" value="ECO:0007669"/>
    <property type="project" value="InterPro"/>
</dbReference>
<evidence type="ECO:0000313" key="2">
    <source>
        <dbReference type="EMBL" id="MDR7274604.1"/>
    </source>
</evidence>
<dbReference type="EMBL" id="JAVDYB010000001">
    <property type="protein sequence ID" value="MDR7274604.1"/>
    <property type="molecule type" value="Genomic_DNA"/>
</dbReference>
<reference evidence="2" key="1">
    <citation type="submission" date="2023-07" db="EMBL/GenBank/DDBJ databases">
        <title>Sequencing the genomes of 1000 actinobacteria strains.</title>
        <authorList>
            <person name="Klenk H.-P."/>
        </authorList>
    </citation>
    <scope>NUCLEOTIDE SEQUENCE</scope>
    <source>
        <strain evidence="2">DSM 44707</strain>
    </source>
</reference>
<dbReference type="PANTHER" id="PTHR35333">
    <property type="entry name" value="BETA-LACTAMASE"/>
    <property type="match status" value="1"/>
</dbReference>
<evidence type="ECO:0000313" key="3">
    <source>
        <dbReference type="Proteomes" id="UP001183643"/>
    </source>
</evidence>
<protein>
    <submittedName>
        <fullName evidence="2">Beta-lactamase class A</fullName>
        <ecNumber evidence="2">3.5.2.6</ecNumber>
    </submittedName>
</protein>
<dbReference type="AlphaFoldDB" id="A0AAE4C9A2"/>
<keyword evidence="2" id="KW-0378">Hydrolase</keyword>
<keyword evidence="3" id="KW-1185">Reference proteome</keyword>
<dbReference type="RefSeq" id="WP_310364523.1">
    <property type="nucleotide sequence ID" value="NZ_JAVDYB010000001.1"/>
</dbReference>
<dbReference type="InterPro" id="IPR012338">
    <property type="entry name" value="Beta-lactam/transpept-like"/>
</dbReference>
<feature type="domain" description="Beta-lactamase class A catalytic" evidence="1">
    <location>
        <begin position="43"/>
        <end position="241"/>
    </location>
</feature>
<comment type="caution">
    <text evidence="2">The sequence shown here is derived from an EMBL/GenBank/DDBJ whole genome shotgun (WGS) entry which is preliminary data.</text>
</comment>
<dbReference type="SUPFAM" id="SSF56601">
    <property type="entry name" value="beta-lactamase/transpeptidase-like"/>
    <property type="match status" value="1"/>
</dbReference>